<keyword evidence="4 17" id="KW-0812">Transmembrane</keyword>
<feature type="compositionally biased region" description="Basic and acidic residues" evidence="16">
    <location>
        <begin position="459"/>
        <end position="506"/>
    </location>
</feature>
<dbReference type="PANTHER" id="PTHR14009">
    <property type="entry name" value="LEUCINE ZIPPER-EF-HAND CONTAINING TRANSMEMBRANE PROTEIN"/>
    <property type="match status" value="1"/>
</dbReference>
<evidence type="ECO:0000256" key="5">
    <source>
        <dbReference type="ARBA" id="ARBA00022723"/>
    </source>
</evidence>
<keyword evidence="11" id="KW-0406">Ion transport</keyword>
<protein>
    <recommendedName>
        <fullName evidence="18">Letm1 RBD domain-containing protein</fullName>
    </recommendedName>
</protein>
<evidence type="ECO:0000256" key="13">
    <source>
        <dbReference type="ARBA" id="ARBA00023136"/>
    </source>
</evidence>
<dbReference type="Pfam" id="PF07766">
    <property type="entry name" value="LETM1_RBD"/>
    <property type="match status" value="1"/>
</dbReference>
<evidence type="ECO:0000256" key="12">
    <source>
        <dbReference type="ARBA" id="ARBA00023128"/>
    </source>
</evidence>
<dbReference type="GO" id="GO:0005743">
    <property type="term" value="C:mitochondrial inner membrane"/>
    <property type="evidence" value="ECO:0007669"/>
    <property type="project" value="UniProtKB-SubCell"/>
</dbReference>
<dbReference type="PROSITE" id="PS51758">
    <property type="entry name" value="LETM1_RBD"/>
    <property type="match status" value="1"/>
</dbReference>
<dbReference type="InterPro" id="IPR044202">
    <property type="entry name" value="LETM1/MDM38-like"/>
</dbReference>
<organism evidence="19">
    <name type="scientific">Lichtheimia ramosa</name>
    <dbReference type="NCBI Taxonomy" id="688394"/>
    <lineage>
        <taxon>Eukaryota</taxon>
        <taxon>Fungi</taxon>
        <taxon>Fungi incertae sedis</taxon>
        <taxon>Mucoromycota</taxon>
        <taxon>Mucoromycotina</taxon>
        <taxon>Mucoromycetes</taxon>
        <taxon>Mucorales</taxon>
        <taxon>Lichtheimiaceae</taxon>
        <taxon>Lichtheimia</taxon>
    </lineage>
</organism>
<keyword evidence="5" id="KW-0479">Metal-binding</keyword>
<evidence type="ECO:0000256" key="11">
    <source>
        <dbReference type="ARBA" id="ARBA00023065"/>
    </source>
</evidence>
<evidence type="ECO:0000256" key="10">
    <source>
        <dbReference type="ARBA" id="ARBA00023054"/>
    </source>
</evidence>
<dbReference type="Pfam" id="PF26561">
    <property type="entry name" value="LETM1_C"/>
    <property type="match status" value="1"/>
</dbReference>
<keyword evidence="13 17" id="KW-0472">Membrane</keyword>
<evidence type="ECO:0000256" key="3">
    <source>
        <dbReference type="ARBA" id="ARBA00022568"/>
    </source>
</evidence>
<dbReference type="EMBL" id="LK023385">
    <property type="protein sequence ID" value="CDS13746.1"/>
    <property type="molecule type" value="Genomic_DNA"/>
</dbReference>
<sequence>MYPGIQVSLRFRTVCTRLPVHGAKPSMTLVPESVLVRPCATRKPIMVHRSFHAVRRSNTRLLRSAESKTTTANANAAAESESSTMTSRAAQLAKEQAAKSASSTTKSSTTSSSTSTSAPATTKPKKSLWQKVKDEATHYWHGTKLLGLEVRISSKLTWKLLNGGHLTRREARQLRRTTSDIMRLVPFAVFVLVPFMELLLPVALKLFPNMLPSTYESKSTEEEKKRKLLKVRLEMARFLQETIAESGFPGSDNSHAAKDFSDFFRKIRMTGEQASTEDLLKVARRFEDELTLDNLSRPQLVSICKYMNINAFGTDNFLRFQIRNRMRQIKSDDKVIQAEGISSLTLQELQHACAARGIRTTGSSPGRLRDELAQWIDLNLNHRVPTTLMILSRAFTFTDRALTTEDALRATFNSLPDNLVNETELQVLELVGQSTYKQKLDVLEQQQELIEDESEQEEKEAKARREAEEAQAKQQEMEQKEAEKRDQFVPDAKAEEAPAKKLDEKLSTAEQQELQDALAKLRTKVDVLEERAQLNEIKFNYEDYKELIEQLKEATHRDADKASRRLGKKLEKMLSEIDRELDTLEKEEKLDKKSEQE</sequence>
<keyword evidence="10 15" id="KW-0175">Coiled coil</keyword>
<reference evidence="19" key="1">
    <citation type="journal article" date="2014" name="Genome Announc.">
        <title>De novo whole-genome sequence and genome annotation of Lichtheimia ramosa.</title>
        <authorList>
            <person name="Linde J."/>
            <person name="Schwartze V."/>
            <person name="Binder U."/>
            <person name="Lass-Florl C."/>
            <person name="Voigt K."/>
            <person name="Horn F."/>
        </authorList>
    </citation>
    <scope>NUCLEOTIDE SEQUENCE</scope>
    <source>
        <strain evidence="19">JMRC FSU:6197</strain>
    </source>
</reference>
<dbReference type="GO" id="GO:0043022">
    <property type="term" value="F:ribosome binding"/>
    <property type="evidence" value="ECO:0007669"/>
    <property type="project" value="InterPro"/>
</dbReference>
<proteinExistence type="predicted"/>
<evidence type="ECO:0000256" key="14">
    <source>
        <dbReference type="PROSITE-ProRule" id="PRU01094"/>
    </source>
</evidence>
<feature type="compositionally biased region" description="Low complexity" evidence="16">
    <location>
        <begin position="67"/>
        <end position="90"/>
    </location>
</feature>
<dbReference type="InterPro" id="IPR059005">
    <property type="entry name" value="LETM1_C"/>
</dbReference>
<evidence type="ECO:0000256" key="15">
    <source>
        <dbReference type="SAM" id="Coils"/>
    </source>
</evidence>
<evidence type="ECO:0000256" key="8">
    <source>
        <dbReference type="ARBA" id="ARBA00022946"/>
    </source>
</evidence>
<feature type="transmembrane region" description="Helical" evidence="17">
    <location>
        <begin position="184"/>
        <end position="204"/>
    </location>
</feature>
<comment type="subcellular location">
    <subcellularLocation>
        <location evidence="1">Mitochondrion inner membrane</location>
        <topology evidence="1">Single-pass membrane protein</topology>
    </subcellularLocation>
</comment>
<feature type="region of interest" description="Disordered" evidence="16">
    <location>
        <begin position="58"/>
        <end position="128"/>
    </location>
</feature>
<feature type="compositionally biased region" description="Low complexity" evidence="16">
    <location>
        <begin position="98"/>
        <end position="122"/>
    </location>
</feature>
<keyword evidence="2" id="KW-0813">Transport</keyword>
<feature type="domain" description="Letm1 RBD" evidence="18">
    <location>
        <begin position="227"/>
        <end position="417"/>
    </location>
</feature>
<keyword evidence="7" id="KW-0106">Calcium</keyword>
<keyword evidence="6" id="KW-0999">Mitochondrion inner membrane</keyword>
<feature type="region of interest" description="Disordered" evidence="16">
    <location>
        <begin position="450"/>
        <end position="506"/>
    </location>
</feature>
<keyword evidence="12 14" id="KW-0496">Mitochondrion</keyword>
<evidence type="ECO:0000313" key="19">
    <source>
        <dbReference type="EMBL" id="CDS13746.1"/>
    </source>
</evidence>
<evidence type="ECO:0000256" key="16">
    <source>
        <dbReference type="SAM" id="MobiDB-lite"/>
    </source>
</evidence>
<dbReference type="InterPro" id="IPR033122">
    <property type="entry name" value="LETM1-like_RBD"/>
</dbReference>
<dbReference type="AlphaFoldDB" id="A0A077X1L8"/>
<evidence type="ECO:0000256" key="1">
    <source>
        <dbReference type="ARBA" id="ARBA00004434"/>
    </source>
</evidence>
<feature type="coiled-coil region" evidence="15">
    <location>
        <begin position="511"/>
        <end position="590"/>
    </location>
</feature>
<evidence type="ECO:0000256" key="6">
    <source>
        <dbReference type="ARBA" id="ARBA00022792"/>
    </source>
</evidence>
<name>A0A077X1L8_9FUNG</name>
<dbReference type="OrthoDB" id="275278at2759"/>
<evidence type="ECO:0000256" key="17">
    <source>
        <dbReference type="SAM" id="Phobius"/>
    </source>
</evidence>
<dbReference type="PANTHER" id="PTHR14009:SF1">
    <property type="entry name" value="MITOCHONDRIAL PROTON_CALCIUM EXCHANGER PROTEIN"/>
    <property type="match status" value="1"/>
</dbReference>
<evidence type="ECO:0000259" key="18">
    <source>
        <dbReference type="PROSITE" id="PS51758"/>
    </source>
</evidence>
<keyword evidence="8" id="KW-0809">Transit peptide</keyword>
<evidence type="ECO:0000256" key="4">
    <source>
        <dbReference type="ARBA" id="ARBA00022692"/>
    </source>
</evidence>
<dbReference type="GO" id="GO:0030003">
    <property type="term" value="P:intracellular monoatomic cation homeostasis"/>
    <property type="evidence" value="ECO:0007669"/>
    <property type="project" value="TreeGrafter"/>
</dbReference>
<evidence type="ECO:0000256" key="2">
    <source>
        <dbReference type="ARBA" id="ARBA00022448"/>
    </source>
</evidence>
<evidence type="ECO:0000256" key="9">
    <source>
        <dbReference type="ARBA" id="ARBA00022989"/>
    </source>
</evidence>
<accession>A0A077X1L8</accession>
<gene>
    <name evidence="19" type="ORF">LRAMOSA05920</name>
</gene>
<keyword evidence="3" id="KW-0109">Calcium transport</keyword>
<evidence type="ECO:0000256" key="7">
    <source>
        <dbReference type="ARBA" id="ARBA00022837"/>
    </source>
</evidence>
<keyword evidence="9 17" id="KW-1133">Transmembrane helix</keyword>